<dbReference type="InterPro" id="IPR000524">
    <property type="entry name" value="Tscrpt_reg_HTH_GntR"/>
</dbReference>
<dbReference type="SMART" id="SM00345">
    <property type="entry name" value="HTH_GNTR"/>
    <property type="match status" value="1"/>
</dbReference>
<dbReference type="Gene3D" id="3.40.640.10">
    <property type="entry name" value="Type I PLP-dependent aspartate aminotransferase-like (Major domain)"/>
    <property type="match status" value="1"/>
</dbReference>
<comment type="similarity">
    <text evidence="2">In the C-terminal section; belongs to the class-I pyridoxal-phosphate-dependent aminotransferase family.</text>
</comment>
<evidence type="ECO:0000256" key="4">
    <source>
        <dbReference type="ARBA" id="ARBA00022898"/>
    </source>
</evidence>
<evidence type="ECO:0000256" key="5">
    <source>
        <dbReference type="ARBA" id="ARBA00023015"/>
    </source>
</evidence>
<organism evidence="9 10">
    <name type="scientific">Niallia oryzisoli</name>
    <dbReference type="NCBI Taxonomy" id="1737571"/>
    <lineage>
        <taxon>Bacteria</taxon>
        <taxon>Bacillati</taxon>
        <taxon>Bacillota</taxon>
        <taxon>Bacilli</taxon>
        <taxon>Bacillales</taxon>
        <taxon>Bacillaceae</taxon>
        <taxon>Niallia</taxon>
    </lineage>
</organism>
<dbReference type="SUPFAM" id="SSF53383">
    <property type="entry name" value="PLP-dependent transferases"/>
    <property type="match status" value="1"/>
</dbReference>
<dbReference type="Gene3D" id="1.10.10.10">
    <property type="entry name" value="Winged helix-like DNA-binding domain superfamily/Winged helix DNA-binding domain"/>
    <property type="match status" value="1"/>
</dbReference>
<keyword evidence="5" id="KW-0805">Transcription regulation</keyword>
<dbReference type="SUPFAM" id="SSF46785">
    <property type="entry name" value="Winged helix' DNA-binding domain"/>
    <property type="match status" value="1"/>
</dbReference>
<proteinExistence type="inferred from homology"/>
<evidence type="ECO:0000256" key="3">
    <source>
        <dbReference type="ARBA" id="ARBA00022576"/>
    </source>
</evidence>
<evidence type="ECO:0000259" key="8">
    <source>
        <dbReference type="PROSITE" id="PS50949"/>
    </source>
</evidence>
<dbReference type="PROSITE" id="PS50949">
    <property type="entry name" value="HTH_GNTR"/>
    <property type="match status" value="1"/>
</dbReference>
<name>A0ABZ2CIH2_9BACI</name>
<dbReference type="CDD" id="cd07377">
    <property type="entry name" value="WHTH_GntR"/>
    <property type="match status" value="1"/>
</dbReference>
<dbReference type="Pfam" id="PF00155">
    <property type="entry name" value="Aminotran_1_2"/>
    <property type="match status" value="1"/>
</dbReference>
<evidence type="ECO:0000256" key="6">
    <source>
        <dbReference type="ARBA" id="ARBA00023125"/>
    </source>
</evidence>
<dbReference type="RefSeq" id="WP_338450636.1">
    <property type="nucleotide sequence ID" value="NZ_CP137640.1"/>
</dbReference>
<reference evidence="9 10" key="1">
    <citation type="submission" date="2023-10" db="EMBL/GenBank/DDBJ databases">
        <title>Niallia locisalis sp.nov. isolated from a salt pond sample.</title>
        <authorList>
            <person name="Li X.-J."/>
            <person name="Dong L."/>
        </authorList>
    </citation>
    <scope>NUCLEOTIDE SEQUENCE [LARGE SCALE GENOMIC DNA]</scope>
    <source>
        <strain evidence="9 10">DSM 29761</strain>
    </source>
</reference>
<dbReference type="PANTHER" id="PTHR46577">
    <property type="entry name" value="HTH-TYPE TRANSCRIPTIONAL REGULATORY PROTEIN GABR"/>
    <property type="match status" value="1"/>
</dbReference>
<accession>A0ABZ2CIH2</accession>
<dbReference type="InterPro" id="IPR015421">
    <property type="entry name" value="PyrdxlP-dep_Trfase_major"/>
</dbReference>
<dbReference type="GO" id="GO:0008483">
    <property type="term" value="F:transaminase activity"/>
    <property type="evidence" value="ECO:0007669"/>
    <property type="project" value="UniProtKB-KW"/>
</dbReference>
<dbReference type="InterPro" id="IPR036388">
    <property type="entry name" value="WH-like_DNA-bd_sf"/>
</dbReference>
<keyword evidence="6" id="KW-0238">DNA-binding</keyword>
<dbReference type="InterPro" id="IPR015424">
    <property type="entry name" value="PyrdxlP-dep_Trfase"/>
</dbReference>
<evidence type="ECO:0000313" key="10">
    <source>
        <dbReference type="Proteomes" id="UP001357223"/>
    </source>
</evidence>
<dbReference type="InterPro" id="IPR004839">
    <property type="entry name" value="Aminotransferase_I/II_large"/>
</dbReference>
<dbReference type="Proteomes" id="UP001357223">
    <property type="component" value="Chromosome"/>
</dbReference>
<sequence>MYIKLDKKDKRTIWLQIVDQVIEYITNGQLAPGDPLVPTRQLAQELSISRSSVQIAYEELQSRGYVITSRRGGTRVCEIMPDNNGEKAEHTVPVIPSKPFLEEKTEGVDHWPEVDHEEKAEIDFRLHVPYIDPTFQKLWRRASNTAMREENVFDWGYSSPYGLYSVREQISRYLAIERGIHVQPNQILLTLGARQTMDIIAQALLQEGDLVSVEDPGFPVAWTSMRYRDMRIEPIPVDDQGICVGQISPHTKMIFTTPSHQFPSGVLMTANRRQELIQFAQQNQTWIIEDDYDGEFRYRGGPMPSLYSQLPTNILYLLSFTKLLAPGIRLAAVIGPEEAIARMAKVQEFVCRHLPVMEQLALGQFFETGDLLKHVRRMRSIYHKRHRDIIQTLNTSGLADHFHISGTESGLHVLLEGNKQFDEYKAVNAALRAGVGVFPLSPYCLESSRKGLLLGFAHLESPKIIEGVKRLAGVLI</sequence>
<dbReference type="CDD" id="cd00609">
    <property type="entry name" value="AAT_like"/>
    <property type="match status" value="1"/>
</dbReference>
<dbReference type="InterPro" id="IPR036390">
    <property type="entry name" value="WH_DNA-bd_sf"/>
</dbReference>
<gene>
    <name evidence="9" type="ORF">R4Z09_01370</name>
</gene>
<evidence type="ECO:0000256" key="2">
    <source>
        <dbReference type="ARBA" id="ARBA00005384"/>
    </source>
</evidence>
<evidence type="ECO:0000256" key="1">
    <source>
        <dbReference type="ARBA" id="ARBA00001933"/>
    </source>
</evidence>
<keyword evidence="3 9" id="KW-0032">Aminotransferase</keyword>
<keyword evidence="10" id="KW-1185">Reference proteome</keyword>
<dbReference type="InterPro" id="IPR051446">
    <property type="entry name" value="HTH_trans_reg/aminotransferase"/>
</dbReference>
<keyword evidence="3 9" id="KW-0808">Transferase</keyword>
<evidence type="ECO:0000256" key="7">
    <source>
        <dbReference type="ARBA" id="ARBA00023163"/>
    </source>
</evidence>
<dbReference type="PANTHER" id="PTHR46577:SF1">
    <property type="entry name" value="HTH-TYPE TRANSCRIPTIONAL REGULATORY PROTEIN GABR"/>
    <property type="match status" value="1"/>
</dbReference>
<dbReference type="Pfam" id="PF00392">
    <property type="entry name" value="GntR"/>
    <property type="match status" value="1"/>
</dbReference>
<comment type="cofactor">
    <cofactor evidence="1">
        <name>pyridoxal 5'-phosphate</name>
        <dbReference type="ChEBI" id="CHEBI:597326"/>
    </cofactor>
</comment>
<protein>
    <submittedName>
        <fullName evidence="9">PLP-dependent aminotransferase family protein</fullName>
    </submittedName>
</protein>
<dbReference type="EMBL" id="CP137640">
    <property type="protein sequence ID" value="WVX81725.1"/>
    <property type="molecule type" value="Genomic_DNA"/>
</dbReference>
<evidence type="ECO:0000313" key="9">
    <source>
        <dbReference type="EMBL" id="WVX81725.1"/>
    </source>
</evidence>
<keyword evidence="4" id="KW-0663">Pyridoxal phosphate</keyword>
<feature type="domain" description="HTH gntR-type" evidence="8">
    <location>
        <begin position="11"/>
        <end position="79"/>
    </location>
</feature>
<keyword evidence="7" id="KW-0804">Transcription</keyword>